<name>A0A8X8YYP3_SALSN</name>
<dbReference type="GO" id="GO:0016020">
    <property type="term" value="C:membrane"/>
    <property type="evidence" value="ECO:0007669"/>
    <property type="project" value="UniProtKB-SubCell"/>
</dbReference>
<evidence type="ECO:0000256" key="2">
    <source>
        <dbReference type="ARBA" id="ARBA00022527"/>
    </source>
</evidence>
<sequence>MATSLLKSTKATLNPNTWFSKSDLSIDDQEVAVKQLDRNGFQGNKEFLIEAEPLFKDKKTFHLMADPLLQGNYPEKGLHQALAVAAMCLSEEASLRPIMSDVINALEYLCAHTIQEEDCPHDHDDDNYNDDEDDEDNEEGVDREE</sequence>
<organism evidence="5">
    <name type="scientific">Salvia splendens</name>
    <name type="common">Scarlet sage</name>
    <dbReference type="NCBI Taxonomy" id="180675"/>
    <lineage>
        <taxon>Eukaryota</taxon>
        <taxon>Viridiplantae</taxon>
        <taxon>Streptophyta</taxon>
        <taxon>Embryophyta</taxon>
        <taxon>Tracheophyta</taxon>
        <taxon>Spermatophyta</taxon>
        <taxon>Magnoliopsida</taxon>
        <taxon>eudicotyledons</taxon>
        <taxon>Gunneridae</taxon>
        <taxon>Pentapetalae</taxon>
        <taxon>asterids</taxon>
        <taxon>lamiids</taxon>
        <taxon>Lamiales</taxon>
        <taxon>Lamiaceae</taxon>
        <taxon>Nepetoideae</taxon>
        <taxon>Mentheae</taxon>
        <taxon>Salviinae</taxon>
        <taxon>Salvia</taxon>
        <taxon>Salvia subgen. Calosphace</taxon>
        <taxon>core Calosphace</taxon>
    </lineage>
</organism>
<dbReference type="Proteomes" id="UP000298416">
    <property type="component" value="Unassembled WGS sequence"/>
</dbReference>
<dbReference type="PANTHER" id="PTHR47985:SF39">
    <property type="entry name" value="SERINE_THREONINE-PROTEIN KINASE PBL23-RELATED"/>
    <property type="match status" value="1"/>
</dbReference>
<evidence type="ECO:0000313" key="6">
    <source>
        <dbReference type="Proteomes" id="UP000298416"/>
    </source>
</evidence>
<keyword evidence="2" id="KW-0418">Kinase</keyword>
<evidence type="ECO:0000313" key="5">
    <source>
        <dbReference type="EMBL" id="KAG6385556.1"/>
    </source>
</evidence>
<evidence type="ECO:0000256" key="4">
    <source>
        <dbReference type="SAM" id="MobiDB-lite"/>
    </source>
</evidence>
<comment type="caution">
    <text evidence="5">The sequence shown here is derived from an EMBL/GenBank/DDBJ whole genome shotgun (WGS) entry which is preliminary data.</text>
</comment>
<dbReference type="AlphaFoldDB" id="A0A8X8YYP3"/>
<proteinExistence type="predicted"/>
<dbReference type="Gene3D" id="1.10.510.10">
    <property type="entry name" value="Transferase(Phosphotransferase) domain 1"/>
    <property type="match status" value="1"/>
</dbReference>
<comment type="subcellular location">
    <subcellularLocation>
        <location evidence="1">Membrane</location>
    </subcellularLocation>
</comment>
<reference evidence="5" key="1">
    <citation type="submission" date="2018-01" db="EMBL/GenBank/DDBJ databases">
        <authorList>
            <person name="Mao J.F."/>
        </authorList>
    </citation>
    <scope>NUCLEOTIDE SEQUENCE</scope>
    <source>
        <strain evidence="5">Huo1</strain>
        <tissue evidence="5">Leaf</tissue>
    </source>
</reference>
<dbReference type="PANTHER" id="PTHR47985">
    <property type="entry name" value="OS07G0668900 PROTEIN"/>
    <property type="match status" value="1"/>
</dbReference>
<evidence type="ECO:0008006" key="7">
    <source>
        <dbReference type="Google" id="ProtNLM"/>
    </source>
</evidence>
<evidence type="ECO:0000256" key="1">
    <source>
        <dbReference type="ARBA" id="ARBA00004370"/>
    </source>
</evidence>
<keyword evidence="2" id="KW-0808">Transferase</keyword>
<accession>A0A8X8YYP3</accession>
<keyword evidence="3" id="KW-0472">Membrane</keyword>
<keyword evidence="2" id="KW-0723">Serine/threonine-protein kinase</keyword>
<gene>
    <name evidence="5" type="ORF">SASPL_154392</name>
</gene>
<reference evidence="5" key="2">
    <citation type="submission" date="2020-08" db="EMBL/GenBank/DDBJ databases">
        <title>Plant Genome Project.</title>
        <authorList>
            <person name="Zhang R.-G."/>
        </authorList>
    </citation>
    <scope>NUCLEOTIDE SEQUENCE</scope>
    <source>
        <strain evidence="5">Huo1</strain>
        <tissue evidence="5">Leaf</tissue>
    </source>
</reference>
<dbReference type="EMBL" id="PNBA02000022">
    <property type="protein sequence ID" value="KAG6385556.1"/>
    <property type="molecule type" value="Genomic_DNA"/>
</dbReference>
<protein>
    <recommendedName>
        <fullName evidence="7">Serine/threonine-protein kinase PBS1</fullName>
    </recommendedName>
</protein>
<keyword evidence="6" id="KW-1185">Reference proteome</keyword>
<dbReference type="GO" id="GO:0004674">
    <property type="term" value="F:protein serine/threonine kinase activity"/>
    <property type="evidence" value="ECO:0007669"/>
    <property type="project" value="UniProtKB-KW"/>
</dbReference>
<feature type="region of interest" description="Disordered" evidence="4">
    <location>
        <begin position="118"/>
        <end position="145"/>
    </location>
</feature>
<feature type="compositionally biased region" description="Acidic residues" evidence="4">
    <location>
        <begin position="127"/>
        <end position="145"/>
    </location>
</feature>
<evidence type="ECO:0000256" key="3">
    <source>
        <dbReference type="ARBA" id="ARBA00023136"/>
    </source>
</evidence>